<name>A0A8S1DRV2_9INSE</name>
<evidence type="ECO:0000313" key="1">
    <source>
        <dbReference type="EMBL" id="CAB3385270.1"/>
    </source>
</evidence>
<proteinExistence type="predicted"/>
<keyword evidence="2" id="KW-1185">Reference proteome</keyword>
<gene>
    <name evidence="1" type="ORF">CLODIP_2_CD12214</name>
</gene>
<dbReference type="AlphaFoldDB" id="A0A8S1DRV2"/>
<organism evidence="1 2">
    <name type="scientific">Cloeon dipterum</name>
    <dbReference type="NCBI Taxonomy" id="197152"/>
    <lineage>
        <taxon>Eukaryota</taxon>
        <taxon>Metazoa</taxon>
        <taxon>Ecdysozoa</taxon>
        <taxon>Arthropoda</taxon>
        <taxon>Hexapoda</taxon>
        <taxon>Insecta</taxon>
        <taxon>Pterygota</taxon>
        <taxon>Palaeoptera</taxon>
        <taxon>Ephemeroptera</taxon>
        <taxon>Pisciforma</taxon>
        <taxon>Baetidae</taxon>
        <taxon>Cloeon</taxon>
    </lineage>
</organism>
<dbReference type="EMBL" id="CADEPI010000402">
    <property type="protein sequence ID" value="CAB3385270.1"/>
    <property type="molecule type" value="Genomic_DNA"/>
</dbReference>
<sequence length="643" mass="75394">MKRILPTFPFELEVDLTQGLADLEDFPVSKNLPEDIKKKQLETYRYVNATFPFYIPSGHHTMDFSKLESSKGEYWGDATHFLLCNKAHGLAMWRKLEEQIRSIDSTVSCRPHISIEMTNYILKHKKPPRIAVDVQEVFMAVQPIIVVQLPFQPVLLFQWLALTMHLMSLIEFHVDEFYSIPVRAEFEPHVMCLHNLLKSAQRNVGFLFDYLQHQVESEQEIFVGNLRLFERILGGIFPFLVFCLHYKGKNYIQSLKAECWKNWETRGKLFQLQKRRMPLKNRNFLFNPDLWRTPSPNLTTFGHSNERLVRAVRRRPKENEVFEIEGDVYDDLISTNDGFRKKVIGVNESISAWFNIDAGDRGILGTILHSTAGIELQAKIGKVKAFLQHKYKGHPPQDFEDVSEEFRVQEIESLILLLNSVHFHFQSTFDQLTETKEIAGSTNSLESQYEKRIRKIVIKCIGAHLRITNYEEQKDDVVRDWQVAQYLLPCFVALYRVILMPAKESQNDLTVWYATFLDKLIGTYEDKNLGFRKSSWKNILEDIEATPALRESYYEKNHQNLLSFFKRVSEDFYERTKICPTAFGHLAHCGYFRAFYEVLEKSCGENKTPSNDIATEPCVYWNWLMWDFFGRMERAMKEASEFE</sequence>
<reference evidence="1 2" key="1">
    <citation type="submission" date="2020-04" db="EMBL/GenBank/DDBJ databases">
        <authorList>
            <person name="Alioto T."/>
            <person name="Alioto T."/>
            <person name="Gomez Garrido J."/>
        </authorList>
    </citation>
    <scope>NUCLEOTIDE SEQUENCE [LARGE SCALE GENOMIC DNA]</scope>
</reference>
<dbReference type="Proteomes" id="UP000494165">
    <property type="component" value="Unassembled WGS sequence"/>
</dbReference>
<protein>
    <submittedName>
        <fullName evidence="1">Uncharacterized protein</fullName>
    </submittedName>
</protein>
<evidence type="ECO:0000313" key="2">
    <source>
        <dbReference type="Proteomes" id="UP000494165"/>
    </source>
</evidence>
<comment type="caution">
    <text evidence="1">The sequence shown here is derived from an EMBL/GenBank/DDBJ whole genome shotgun (WGS) entry which is preliminary data.</text>
</comment>
<accession>A0A8S1DRV2</accession>